<dbReference type="OrthoDB" id="1005072at2"/>
<evidence type="ECO:0000313" key="1">
    <source>
        <dbReference type="EMBL" id="SFI94501.1"/>
    </source>
</evidence>
<name>A0A1I3MBZ1_9FLAO</name>
<sequence>MKEVLLHHVWKSQVFNTKALFTEEGKELVVVSSGRYLEQAGPDFFNARLFIDGQEWAGNVEIHKKASDWYAHGHEVDSRYDNVILHVVWESDLPVLRGDGSIIPVFVLKDYIDDGMLIRYTQLFEDRKWIYCEQQIPEISSLKLLNWKERLYVERLEEKSKGILELLYHWNNDWKQVFFICLARGFGLNVNGEVFERVAKGVPVKLLYKHVDNLVVLESILMGRAGLLQRDVEDVYGTLLKKEWCYLKELYSLEELSADYVQFYKLRPDNFPTIRLSQLASLFYQKSNVLKLVLEAKTLHDFYELFNVSAASYWDTHYVFDKENKKMVKRVSKSFVDLLLLNTVVPFLYVYHKQKRSDFSDELFAIIRGLKSEKNIIISNFKKLGFEIEDALDSQAMLELKKSYCNKGQCLNCLIGRSIVYS</sequence>
<dbReference type="Pfam" id="PF11013">
    <property type="entry name" value="DUF2851"/>
    <property type="match status" value="1"/>
</dbReference>
<dbReference type="EMBL" id="FORU01000002">
    <property type="protein sequence ID" value="SFI94501.1"/>
    <property type="molecule type" value="Genomic_DNA"/>
</dbReference>
<dbReference type="InterPro" id="IPR021272">
    <property type="entry name" value="DUF2851"/>
</dbReference>
<accession>A0A1I3MBZ1</accession>
<evidence type="ECO:0008006" key="3">
    <source>
        <dbReference type="Google" id="ProtNLM"/>
    </source>
</evidence>
<reference evidence="2" key="1">
    <citation type="submission" date="2016-10" db="EMBL/GenBank/DDBJ databases">
        <authorList>
            <person name="Varghese N."/>
            <person name="Submissions S."/>
        </authorList>
    </citation>
    <scope>NUCLEOTIDE SEQUENCE [LARGE SCALE GENOMIC DNA]</scope>
    <source>
        <strain evidence="2">DSM 26542</strain>
    </source>
</reference>
<evidence type="ECO:0000313" key="2">
    <source>
        <dbReference type="Proteomes" id="UP000243887"/>
    </source>
</evidence>
<dbReference type="AlphaFoldDB" id="A0A1I3MBZ1"/>
<protein>
    <recommendedName>
        <fullName evidence="3">DUF2851 domain-containing protein</fullName>
    </recommendedName>
</protein>
<keyword evidence="2" id="KW-1185">Reference proteome</keyword>
<proteinExistence type="predicted"/>
<dbReference type="STRING" id="1150112.SAMN04487893_102113"/>
<dbReference type="Proteomes" id="UP000243887">
    <property type="component" value="Unassembled WGS sequence"/>
</dbReference>
<organism evidence="1 2">
    <name type="scientific">Myroides guanonis</name>
    <dbReference type="NCBI Taxonomy" id="1150112"/>
    <lineage>
        <taxon>Bacteria</taxon>
        <taxon>Pseudomonadati</taxon>
        <taxon>Bacteroidota</taxon>
        <taxon>Flavobacteriia</taxon>
        <taxon>Flavobacteriales</taxon>
        <taxon>Flavobacteriaceae</taxon>
        <taxon>Myroides</taxon>
    </lineage>
</organism>
<dbReference type="RefSeq" id="WP_090677890.1">
    <property type="nucleotide sequence ID" value="NZ_FORU01000002.1"/>
</dbReference>
<gene>
    <name evidence="1" type="ORF">SAMN04487893_102113</name>
</gene>